<dbReference type="PANTHER" id="PTHR44757:SF2">
    <property type="entry name" value="BIOFILM ARCHITECTURE MAINTENANCE PROTEIN MBAA"/>
    <property type="match status" value="1"/>
</dbReference>
<dbReference type="EC" id="2.7.7.65" evidence="3"/>
<dbReference type="AlphaFoldDB" id="A0A449BIN9"/>
<proteinExistence type="predicted"/>
<keyword evidence="3" id="KW-0548">Nucleotidyltransferase</keyword>
<accession>A0A449BIN9</accession>
<dbReference type="NCBIfam" id="TIGR00254">
    <property type="entry name" value="GGDEF"/>
    <property type="match status" value="1"/>
</dbReference>
<dbReference type="InterPro" id="IPR029787">
    <property type="entry name" value="Nucleotide_cyclase"/>
</dbReference>
<dbReference type="Proteomes" id="UP000290909">
    <property type="component" value="Chromosome"/>
</dbReference>
<dbReference type="CDD" id="cd01949">
    <property type="entry name" value="GGDEF"/>
    <property type="match status" value="1"/>
</dbReference>
<dbReference type="SMART" id="SM00267">
    <property type="entry name" value="GGDEF"/>
    <property type="match status" value="1"/>
</dbReference>
<dbReference type="PROSITE" id="PS50887">
    <property type="entry name" value="GGDEF"/>
    <property type="match status" value="1"/>
</dbReference>
<dbReference type="SMART" id="SM00091">
    <property type="entry name" value="PAS"/>
    <property type="match status" value="1"/>
</dbReference>
<dbReference type="InterPro" id="IPR000014">
    <property type="entry name" value="PAS"/>
</dbReference>
<dbReference type="PANTHER" id="PTHR44757">
    <property type="entry name" value="DIGUANYLATE CYCLASE DGCP"/>
    <property type="match status" value="1"/>
</dbReference>
<dbReference type="InterPro" id="IPR052155">
    <property type="entry name" value="Biofilm_reg_signaling"/>
</dbReference>
<sequence length="292" mass="33963">MKSLHTLMQIFSSFDEAIYIVDKNRKILYFNPIAERITGFSKDELVGKYCQNDTLNHVDNQGTKLCIKDCPLVTAIRKNIVMEHQIYLHHKEGHRVPVKVKTIPYVEDNETVGGIEVFSLVNKEKFEETYQLAKEKLNYIDPLTKVFNRYFLEELINGNYPINVYDYDILFIDADDFKQVNDQFGHLVGDELLSIISKTINLYLDENEYVIRFGGDEFIVLIKKSDKTPERSETIKNLINQSSLRNFKFYPSVSIGVYITKPNNHLKEALNNADKALYVSKSMGKNRIHIYK</sequence>
<dbReference type="RefSeq" id="WP_035369764.1">
    <property type="nucleotide sequence ID" value="NZ_LR215050.1"/>
</dbReference>
<dbReference type="SUPFAM" id="SSF55785">
    <property type="entry name" value="PYP-like sensor domain (PAS domain)"/>
    <property type="match status" value="1"/>
</dbReference>
<dbReference type="KEGG" id="ahk:NCTC10172_00336"/>
<evidence type="ECO:0000259" key="2">
    <source>
        <dbReference type="PROSITE" id="PS50887"/>
    </source>
</evidence>
<dbReference type="Pfam" id="PF00990">
    <property type="entry name" value="GGDEF"/>
    <property type="match status" value="1"/>
</dbReference>
<keyword evidence="4" id="KW-1185">Reference proteome</keyword>
<dbReference type="CDD" id="cd00130">
    <property type="entry name" value="PAS"/>
    <property type="match status" value="1"/>
</dbReference>
<name>A0A449BIN9_9MOLU</name>
<dbReference type="GO" id="GO:0052621">
    <property type="term" value="F:diguanylate cyclase activity"/>
    <property type="evidence" value="ECO:0007669"/>
    <property type="project" value="UniProtKB-EC"/>
</dbReference>
<dbReference type="EMBL" id="LR215050">
    <property type="protein sequence ID" value="VEU82326.1"/>
    <property type="molecule type" value="Genomic_DNA"/>
</dbReference>
<evidence type="ECO:0000313" key="3">
    <source>
        <dbReference type="EMBL" id="VEU82326.1"/>
    </source>
</evidence>
<dbReference type="InterPro" id="IPR000160">
    <property type="entry name" value="GGDEF_dom"/>
</dbReference>
<reference evidence="3 4" key="1">
    <citation type="submission" date="2019-01" db="EMBL/GenBank/DDBJ databases">
        <authorList>
            <consortium name="Pathogen Informatics"/>
        </authorList>
    </citation>
    <scope>NUCLEOTIDE SEQUENCE [LARGE SCALE GENOMIC DNA]</scope>
    <source>
        <strain evidence="3 4">NCTC10172</strain>
    </source>
</reference>
<keyword evidence="3" id="KW-0808">Transferase</keyword>
<dbReference type="STRING" id="1408416.GCA_000702765_01152"/>
<feature type="domain" description="PAS" evidence="1">
    <location>
        <begin position="3"/>
        <end position="48"/>
    </location>
</feature>
<feature type="domain" description="GGDEF" evidence="2">
    <location>
        <begin position="165"/>
        <end position="292"/>
    </location>
</feature>
<evidence type="ECO:0000313" key="4">
    <source>
        <dbReference type="Proteomes" id="UP000290909"/>
    </source>
</evidence>
<dbReference type="Gene3D" id="3.30.70.270">
    <property type="match status" value="1"/>
</dbReference>
<evidence type="ECO:0000259" key="1">
    <source>
        <dbReference type="PROSITE" id="PS50112"/>
    </source>
</evidence>
<dbReference type="InterPro" id="IPR035965">
    <property type="entry name" value="PAS-like_dom_sf"/>
</dbReference>
<dbReference type="SUPFAM" id="SSF55073">
    <property type="entry name" value="Nucleotide cyclase"/>
    <property type="match status" value="1"/>
</dbReference>
<dbReference type="PROSITE" id="PS50112">
    <property type="entry name" value="PAS"/>
    <property type="match status" value="1"/>
</dbReference>
<protein>
    <submittedName>
        <fullName evidence="3">Probable diguanylate cyclase YdaM</fullName>
        <ecNumber evidence="3">2.7.7.65</ecNumber>
    </submittedName>
</protein>
<dbReference type="InterPro" id="IPR043128">
    <property type="entry name" value="Rev_trsase/Diguanyl_cyclase"/>
</dbReference>
<gene>
    <name evidence="3" type="primary">ydaM_1</name>
    <name evidence="3" type="ORF">NCTC10172_00336</name>
</gene>
<dbReference type="NCBIfam" id="TIGR00229">
    <property type="entry name" value="sensory_box"/>
    <property type="match status" value="1"/>
</dbReference>
<organism evidence="3 4">
    <name type="scientific">Acholeplasma hippikon</name>
    <dbReference type="NCBI Taxonomy" id="264636"/>
    <lineage>
        <taxon>Bacteria</taxon>
        <taxon>Bacillati</taxon>
        <taxon>Mycoplasmatota</taxon>
        <taxon>Mollicutes</taxon>
        <taxon>Acholeplasmatales</taxon>
        <taxon>Acholeplasmataceae</taxon>
        <taxon>Acholeplasma</taxon>
    </lineage>
</organism>
<dbReference type="Pfam" id="PF13426">
    <property type="entry name" value="PAS_9"/>
    <property type="match status" value="1"/>
</dbReference>
<dbReference type="Gene3D" id="3.30.450.20">
    <property type="entry name" value="PAS domain"/>
    <property type="match status" value="1"/>
</dbReference>